<protein>
    <submittedName>
        <fullName evidence="1">Uncharacterized protein</fullName>
    </submittedName>
</protein>
<evidence type="ECO:0000313" key="1">
    <source>
        <dbReference type="EMBL" id="SBS73213.1"/>
    </source>
</evidence>
<dbReference type="AlphaFoldDB" id="A0A1Y5P3I0"/>
<gene>
    <name evidence="1" type="ORF">MIPYR_40044</name>
</gene>
<dbReference type="RefSeq" id="WP_295576415.1">
    <property type="nucleotide sequence ID" value="NZ_FLQR01000008.1"/>
</dbReference>
<name>A0A1Y5P3I0_9MICO</name>
<accession>A0A1Y5P3I0</accession>
<sequence>MATLGEVQASLMALTEEVRKQRDLYEAQMAGQPKGRAVDALKHVCTALETIGEGLETLAAELAPLRQLVPPSSVEPRSDFPDRWAGLAAEHRALAEAYESLSRTLG</sequence>
<proteinExistence type="predicted"/>
<reference evidence="1" key="1">
    <citation type="submission" date="2016-03" db="EMBL/GenBank/DDBJ databases">
        <authorList>
            <person name="Ploux O."/>
        </authorList>
    </citation>
    <scope>NUCLEOTIDE SEQUENCE</scope>
    <source>
        <strain evidence="1">UC1</strain>
    </source>
</reference>
<dbReference type="EMBL" id="FLQR01000008">
    <property type="protein sequence ID" value="SBS73213.1"/>
    <property type="molecule type" value="Genomic_DNA"/>
</dbReference>
<organism evidence="1">
    <name type="scientific">uncultured Microbacterium sp</name>
    <dbReference type="NCBI Taxonomy" id="191216"/>
    <lineage>
        <taxon>Bacteria</taxon>
        <taxon>Bacillati</taxon>
        <taxon>Actinomycetota</taxon>
        <taxon>Actinomycetes</taxon>
        <taxon>Micrococcales</taxon>
        <taxon>Microbacteriaceae</taxon>
        <taxon>Microbacterium</taxon>
        <taxon>environmental samples</taxon>
    </lineage>
</organism>